<dbReference type="Proteomes" id="UP000430975">
    <property type="component" value="Unassembled WGS sequence"/>
</dbReference>
<dbReference type="InterPro" id="IPR036390">
    <property type="entry name" value="WH_DNA-bd_sf"/>
</dbReference>
<dbReference type="EMBL" id="WJQT01000019">
    <property type="protein sequence ID" value="MRJ48066.1"/>
    <property type="molecule type" value="Genomic_DNA"/>
</dbReference>
<evidence type="ECO:0000256" key="7">
    <source>
        <dbReference type="ARBA" id="ARBA00023125"/>
    </source>
</evidence>
<dbReference type="Proteomes" id="UP000469870">
    <property type="component" value="Unassembled WGS sequence"/>
</dbReference>
<dbReference type="RefSeq" id="WP_153833126.1">
    <property type="nucleotide sequence ID" value="NZ_WJQR01000004.1"/>
</dbReference>
<dbReference type="Pfam" id="PF02742">
    <property type="entry name" value="Fe_dep_repr_C"/>
    <property type="match status" value="1"/>
</dbReference>
<dbReference type="SUPFAM" id="SSF47979">
    <property type="entry name" value="Iron-dependent repressor protein, dimerization domain"/>
    <property type="match status" value="1"/>
</dbReference>
<dbReference type="Proteomes" id="UP000440066">
    <property type="component" value="Unassembled WGS sequence"/>
</dbReference>
<dbReference type="InterPro" id="IPR036388">
    <property type="entry name" value="WH-like_DNA-bd_sf"/>
</dbReference>
<evidence type="ECO:0000256" key="8">
    <source>
        <dbReference type="ARBA" id="ARBA00023159"/>
    </source>
</evidence>
<dbReference type="SUPFAM" id="SSF46785">
    <property type="entry name" value="Winged helix' DNA-binding domain"/>
    <property type="match status" value="1"/>
</dbReference>
<dbReference type="GO" id="GO:0005737">
    <property type="term" value="C:cytoplasm"/>
    <property type="evidence" value="ECO:0007669"/>
    <property type="project" value="UniProtKB-SubCell"/>
</dbReference>
<evidence type="ECO:0000259" key="12">
    <source>
        <dbReference type="PROSITE" id="PS50944"/>
    </source>
</evidence>
<keyword evidence="9" id="KW-0804">Transcription</keyword>
<dbReference type="SMART" id="SM00529">
    <property type="entry name" value="HTH_DTXR"/>
    <property type="match status" value="1"/>
</dbReference>
<dbReference type="Pfam" id="PF01325">
    <property type="entry name" value="Fe_dep_repress"/>
    <property type="match status" value="1"/>
</dbReference>
<dbReference type="InterPro" id="IPR001367">
    <property type="entry name" value="Fe_dep_repressor"/>
</dbReference>
<feature type="domain" description="HTH dtxR-type" evidence="12">
    <location>
        <begin position="1"/>
        <end position="61"/>
    </location>
</feature>
<evidence type="ECO:0000256" key="1">
    <source>
        <dbReference type="ARBA" id="ARBA00004496"/>
    </source>
</evidence>
<sequence length="120" mass="13713">MSQSREDYVKFIYEHGEGLAVSNKTIAQGLNVAPPSVSEMIHKLAKEGLVDYRPYHGGSLTPSGVQMAEDLIRKHEIWEYFLEHKLNYTKDEVHELAEILEHSTPLDLADRLATFIEYPD</sequence>
<comment type="subcellular location">
    <subcellularLocation>
        <location evidence="1">Cytoplasm</location>
    </subcellularLocation>
</comment>
<keyword evidence="5" id="KW-0678">Repressor</keyword>
<dbReference type="PANTHER" id="PTHR33238">
    <property type="entry name" value="IRON (METAL) DEPENDENT REPRESSOR, DTXR FAMILY"/>
    <property type="match status" value="1"/>
</dbReference>
<dbReference type="InterPro" id="IPR022689">
    <property type="entry name" value="Iron_dep_repressor"/>
</dbReference>
<proteinExistence type="inferred from homology"/>
<evidence type="ECO:0000313" key="15">
    <source>
        <dbReference type="EMBL" id="MRJ48066.1"/>
    </source>
</evidence>
<dbReference type="PROSITE" id="PS50944">
    <property type="entry name" value="HTH_DTXR"/>
    <property type="match status" value="1"/>
</dbReference>
<dbReference type="GO" id="GO:0046983">
    <property type="term" value="F:protein dimerization activity"/>
    <property type="evidence" value="ECO:0007669"/>
    <property type="project" value="InterPro"/>
</dbReference>
<dbReference type="GO" id="GO:0046914">
    <property type="term" value="F:transition metal ion binding"/>
    <property type="evidence" value="ECO:0007669"/>
    <property type="project" value="InterPro"/>
</dbReference>
<name>A0A6I2GL95_9LACT</name>
<dbReference type="AlphaFoldDB" id="A0A6I2GL95"/>
<dbReference type="InterPro" id="IPR050536">
    <property type="entry name" value="DtxR_MntR_Metal-Reg"/>
</dbReference>
<evidence type="ECO:0000256" key="10">
    <source>
        <dbReference type="ARBA" id="ARBA00023211"/>
    </source>
</evidence>
<protein>
    <recommendedName>
        <fullName evidence="11">Manganese transport regulator</fullName>
    </recommendedName>
</protein>
<evidence type="ECO:0000256" key="4">
    <source>
        <dbReference type="ARBA" id="ARBA00022490"/>
    </source>
</evidence>
<reference evidence="16 18" key="2">
    <citation type="submission" date="2019-11" db="EMBL/GenBank/DDBJ databases">
        <title>Characterisation of Fundicoccus ignavus gen. nov. sp. nov., a novel genus of the family Aerococcaceae isolated from bulk tank milk.</title>
        <authorList>
            <person name="Siebert A."/>
            <person name="Huptas C."/>
            <person name="Wenning M."/>
            <person name="Scherer S."/>
            <person name="Doll E.V."/>
        </authorList>
    </citation>
    <scope>NUCLEOTIDE SEQUENCE [LARGE SCALE GENOMIC DNA]</scope>
    <source>
        <strain evidence="13 18">DSM 109653</strain>
        <strain evidence="14 16">WS4759</strain>
    </source>
</reference>
<evidence type="ECO:0000313" key="17">
    <source>
        <dbReference type="Proteomes" id="UP000440066"/>
    </source>
</evidence>
<keyword evidence="8" id="KW-0010">Activator</keyword>
<dbReference type="GO" id="GO:0003677">
    <property type="term" value="F:DNA binding"/>
    <property type="evidence" value="ECO:0007669"/>
    <property type="project" value="UniProtKB-KW"/>
</dbReference>
<reference evidence="15 17" key="1">
    <citation type="submission" date="2019-11" db="EMBL/GenBank/DDBJ databases">
        <title>Characterisation of Fundicoccus ignavus gen. nov. sp. nov., a novel genus of the family Aerococcaceae from bulk tank milk.</title>
        <authorList>
            <person name="Siebert A."/>
            <person name="Huptas C."/>
            <person name="Wenning M."/>
            <person name="Scherer S."/>
            <person name="Doll E.V."/>
        </authorList>
    </citation>
    <scope>NUCLEOTIDE SEQUENCE [LARGE SCALE GENOMIC DNA]</scope>
    <source>
        <strain evidence="15 17">DSM 109652</strain>
    </source>
</reference>
<organism evidence="14 16">
    <name type="scientific">Fundicoccus ignavus</name>
    <dbReference type="NCBI Taxonomy" id="2664442"/>
    <lineage>
        <taxon>Bacteria</taxon>
        <taxon>Bacillati</taxon>
        <taxon>Bacillota</taxon>
        <taxon>Bacilli</taxon>
        <taxon>Lactobacillales</taxon>
        <taxon>Aerococcaceae</taxon>
        <taxon>Fundicoccus</taxon>
    </lineage>
</organism>
<keyword evidence="10" id="KW-0464">Manganese</keyword>
<evidence type="ECO:0000256" key="6">
    <source>
        <dbReference type="ARBA" id="ARBA00023015"/>
    </source>
</evidence>
<dbReference type="InterPro" id="IPR022687">
    <property type="entry name" value="HTH_DTXR"/>
</dbReference>
<dbReference type="PANTHER" id="PTHR33238:SF11">
    <property type="entry name" value="TRANSCRIPTIONAL REGULATOR MNTR"/>
    <property type="match status" value="1"/>
</dbReference>
<evidence type="ECO:0000256" key="2">
    <source>
        <dbReference type="ARBA" id="ARBA00007871"/>
    </source>
</evidence>
<comment type="subunit">
    <text evidence="3">Homodimer.</text>
</comment>
<evidence type="ECO:0000256" key="11">
    <source>
        <dbReference type="ARBA" id="ARBA00032593"/>
    </source>
</evidence>
<evidence type="ECO:0000313" key="13">
    <source>
        <dbReference type="EMBL" id="MRI81337.1"/>
    </source>
</evidence>
<dbReference type="InterPro" id="IPR036421">
    <property type="entry name" value="Fe_dep_repressor_sf"/>
</dbReference>
<evidence type="ECO:0000256" key="5">
    <source>
        <dbReference type="ARBA" id="ARBA00022491"/>
    </source>
</evidence>
<accession>A0A6I2GL95</accession>
<comment type="caution">
    <text evidence="14">The sequence shown here is derived from an EMBL/GenBank/DDBJ whole genome shotgun (WGS) entry which is preliminary data.</text>
</comment>
<comment type="similarity">
    <text evidence="2">Belongs to the DtxR/MntR family.</text>
</comment>
<keyword evidence="6" id="KW-0805">Transcription regulation</keyword>
<evidence type="ECO:0000256" key="3">
    <source>
        <dbReference type="ARBA" id="ARBA00011738"/>
    </source>
</evidence>
<dbReference type="EMBL" id="WJQS01000004">
    <property type="protein sequence ID" value="MRI85328.1"/>
    <property type="molecule type" value="Genomic_DNA"/>
</dbReference>
<keyword evidence="4" id="KW-0963">Cytoplasm</keyword>
<keyword evidence="7" id="KW-0238">DNA-binding</keyword>
<gene>
    <name evidence="15" type="ORF">GF867_10865</name>
    <name evidence="14" type="ORF">GIY09_05485</name>
    <name evidence="13" type="ORF">GIY11_04830</name>
</gene>
<dbReference type="Gene3D" id="1.10.10.10">
    <property type="entry name" value="Winged helix-like DNA-binding domain superfamily/Winged helix DNA-binding domain"/>
    <property type="match status" value="1"/>
</dbReference>
<evidence type="ECO:0000313" key="16">
    <source>
        <dbReference type="Proteomes" id="UP000430975"/>
    </source>
</evidence>
<keyword evidence="16" id="KW-1185">Reference proteome</keyword>
<evidence type="ECO:0000313" key="18">
    <source>
        <dbReference type="Proteomes" id="UP000469870"/>
    </source>
</evidence>
<dbReference type="EMBL" id="WJQR01000004">
    <property type="protein sequence ID" value="MRI81337.1"/>
    <property type="molecule type" value="Genomic_DNA"/>
</dbReference>
<evidence type="ECO:0000256" key="9">
    <source>
        <dbReference type="ARBA" id="ARBA00023163"/>
    </source>
</evidence>
<evidence type="ECO:0000313" key="14">
    <source>
        <dbReference type="EMBL" id="MRI85328.1"/>
    </source>
</evidence>
<dbReference type="GO" id="GO:0003700">
    <property type="term" value="F:DNA-binding transcription factor activity"/>
    <property type="evidence" value="ECO:0007669"/>
    <property type="project" value="InterPro"/>
</dbReference>